<dbReference type="Proteomes" id="UP000034051">
    <property type="component" value="Unassembled WGS sequence"/>
</dbReference>
<protein>
    <submittedName>
        <fullName evidence="1">Uncharacterized protein</fullName>
    </submittedName>
</protein>
<organism evidence="1 2">
    <name type="scientific">Candidatus Wolfebacteria bacterium GW2011_GWE2_44_13</name>
    <dbReference type="NCBI Taxonomy" id="1619017"/>
    <lineage>
        <taxon>Bacteria</taxon>
        <taxon>Candidatus Wolfeibacteriota</taxon>
    </lineage>
</organism>
<name>A0A0G1HB88_9BACT</name>
<reference evidence="1 2" key="1">
    <citation type="journal article" date="2015" name="Nature">
        <title>rRNA introns, odd ribosomes, and small enigmatic genomes across a large radiation of phyla.</title>
        <authorList>
            <person name="Brown C.T."/>
            <person name="Hug L.A."/>
            <person name="Thomas B.C."/>
            <person name="Sharon I."/>
            <person name="Castelle C.J."/>
            <person name="Singh A."/>
            <person name="Wilkins M.J."/>
            <person name="Williams K.H."/>
            <person name="Banfield J.F."/>
        </authorList>
    </citation>
    <scope>NUCLEOTIDE SEQUENCE [LARGE SCALE GENOMIC DNA]</scope>
</reference>
<dbReference type="EMBL" id="LCHW01000001">
    <property type="protein sequence ID" value="KKT43793.1"/>
    <property type="molecule type" value="Genomic_DNA"/>
</dbReference>
<evidence type="ECO:0000313" key="2">
    <source>
        <dbReference type="Proteomes" id="UP000034051"/>
    </source>
</evidence>
<comment type="caution">
    <text evidence="1">The sequence shown here is derived from an EMBL/GenBank/DDBJ whole genome shotgun (WGS) entry which is preliminary data.</text>
</comment>
<accession>A0A0G1HB88</accession>
<dbReference type="AlphaFoldDB" id="A0A0G1HB88"/>
<gene>
    <name evidence="1" type="ORF">UW32_C0001G0385</name>
</gene>
<sequence length="342" mass="38931">MDGPSQRTYLAFLQGNAPFRGRSQKEMAMSRIPEVIDLDEQMEKLVVIAGDDNFKFIRERCGGDFLAVLDAEMKGADGLPKAPSRGVEELKKFLDATAIIRGKIAQLERDGFMIAGYEIRKALTYPGYRILGEIHPLAKTVPVTLVIFNPKLTLTVLGKSHPTEPQWLNAEDVPKELVLRAYGSRDLIFREDLLRTLRSYNQPLEGGLEKRLPKKYEVCRKFETSALLPNNPKMPTEVEGKGLGFAYYTKKSTILRCFTKKEQEQIAVWQFYLPKQYAGYKAHELYFGLHKQEEHAGWQNKRAPFCSTNTSNGYGAIAYPGEAYHCFDKRSARFKGTRILLY</sequence>
<proteinExistence type="predicted"/>
<evidence type="ECO:0000313" key="1">
    <source>
        <dbReference type="EMBL" id="KKT43793.1"/>
    </source>
</evidence>